<dbReference type="EMBL" id="CP016617">
    <property type="protein sequence ID" value="ANY82126.1"/>
    <property type="molecule type" value="Genomic_DNA"/>
</dbReference>
<dbReference type="OrthoDB" id="8011671at2"/>
<gene>
    <name evidence="1" type="ORF">BB934_27590</name>
</gene>
<dbReference type="AlphaFoldDB" id="A0A1B2EQ67"/>
<geneLocation type="plasmid" evidence="1">
    <name>unnamed1</name>
</geneLocation>
<sequence length="819" mass="90621">MMNNEHVPLGGFLPVSVILPFGPQSEDVKEMQEAIVARIQVPAAFDLSDLEAGSHVHVAQESDTVLRLIEAYRQSADPDDVKERNIDVLEHVSRDPINHAVVVEFSSQGLLRFVVLRRSIEYVAGQDGTPLVVRMIHDVVAAHYKGSLHTDDLMQACGAAVLADLVKLHLDIAEIATHLDAQEVPYHGLEQQLPFMLEPALRVESHVKGSVGDNDYAVHAIGTLIETYSGHWAGIRDPNHTPGPAYFVGPYYPGSWFTAKQSSSGRDTRESLRAREILRSASLIAHSNLRRVTPAETPDFVPGRRVETIVSEYASLEALAAGGFALGLDVKDPRSVFGFFGEDVKTGLLYIFEVTNRALSAYVGIERTLSLTLEAGVMMPLTLDLKLGHMLGEVQEPMIADRIAEVFLDQAISDVFSLQSSLSAFSGDILVRFRVPSALAAHFRQVISQDWKESLDAIGYEGSHHRVREPVTIEEDVWPDHEEPHVPEVLFQQLPTGVSIDPNSILEAASDEVEDDVDDLEVLRCRDGKAEWVHLEELEEDETDEPFWLLRTWVGGMAQPVVYSTVSGRNIDGGEWYPQELVANFSHTLASLPQTVKTVALSPRGVAKLREAAERLFSHANIKVAPIETVFLNADAYDAVFGDRLSEEDESLLDHLATCADPDRDWEDPLDGEWEMTRPSDFIVAVHDDLRLSDDFKGADAILAEFLSGRAFALLGYGDDLFRSTMFIVALAYVRRILNSAEVPLLAKSDIRIVRDNLHYAWDQRVSEAKISSAISAAIEEVSQGTPKVRIYLAVARVAQAFEAVVDLASMVTERRVAY</sequence>
<evidence type="ECO:0000313" key="1">
    <source>
        <dbReference type="EMBL" id="ANY82126.1"/>
    </source>
</evidence>
<reference evidence="1" key="1">
    <citation type="submission" date="2016-07" db="EMBL/GenBank/DDBJ databases">
        <title>Microvirga ossetica sp. nov. a new species of rhizobia isolated from root nodules of the legume species Vicia alpestris Steven originated from North Ossetia region in the Caucasus.</title>
        <authorList>
            <person name="Safronova V.I."/>
            <person name="Kuznetsova I.G."/>
            <person name="Sazanova A.L."/>
            <person name="Belimov A."/>
            <person name="Andronov E."/>
            <person name="Osledkin Y.S."/>
            <person name="Onishchuk O.P."/>
            <person name="Kurchak O.N."/>
            <person name="Shaposhnikov A.I."/>
            <person name="Willems A."/>
            <person name="Tikhonovich I.A."/>
        </authorList>
    </citation>
    <scope>NUCLEOTIDE SEQUENCE [LARGE SCALE GENOMIC DNA]</scope>
    <source>
        <strain evidence="1">V5/3M</strain>
        <plasmid evidence="1">unnamed1</plasmid>
    </source>
</reference>
<dbReference type="RefSeq" id="WP_099513280.1">
    <property type="nucleotide sequence ID" value="NZ_CP016617.1"/>
</dbReference>
<keyword evidence="1" id="KW-0614">Plasmid</keyword>
<protein>
    <submittedName>
        <fullName evidence="1">Uncharacterized protein</fullName>
    </submittedName>
</protein>
<accession>A0A1B2EQ67</accession>
<organism evidence="1">
    <name type="scientific">Microvirga ossetica</name>
    <dbReference type="NCBI Taxonomy" id="1882682"/>
    <lineage>
        <taxon>Bacteria</taxon>
        <taxon>Pseudomonadati</taxon>
        <taxon>Pseudomonadota</taxon>
        <taxon>Alphaproteobacteria</taxon>
        <taxon>Hyphomicrobiales</taxon>
        <taxon>Methylobacteriaceae</taxon>
        <taxon>Microvirga</taxon>
    </lineage>
</organism>
<proteinExistence type="predicted"/>
<name>A0A1B2EQ67_9HYPH</name>
<dbReference type="KEGG" id="moc:BB934_27590"/>